<dbReference type="Proteomes" id="UP000799438">
    <property type="component" value="Unassembled WGS sequence"/>
</dbReference>
<gene>
    <name evidence="3" type="ORF">K452DRAFT_158929</name>
</gene>
<keyword evidence="2" id="KW-1133">Transmembrane helix</keyword>
<feature type="region of interest" description="Disordered" evidence="1">
    <location>
        <begin position="1"/>
        <end position="27"/>
    </location>
</feature>
<feature type="transmembrane region" description="Helical" evidence="2">
    <location>
        <begin position="132"/>
        <end position="152"/>
    </location>
</feature>
<feature type="transmembrane region" description="Helical" evidence="2">
    <location>
        <begin position="197"/>
        <end position="220"/>
    </location>
</feature>
<dbReference type="RefSeq" id="XP_033391510.1">
    <property type="nucleotide sequence ID" value="XM_033535634.1"/>
</dbReference>
<dbReference type="GeneID" id="54293128"/>
<keyword evidence="2" id="KW-0812">Transmembrane</keyword>
<feature type="transmembrane region" description="Helical" evidence="2">
    <location>
        <begin position="232"/>
        <end position="252"/>
    </location>
</feature>
<keyword evidence="4" id="KW-1185">Reference proteome</keyword>
<evidence type="ECO:0000256" key="2">
    <source>
        <dbReference type="SAM" id="Phobius"/>
    </source>
</evidence>
<feature type="compositionally biased region" description="Pro residues" evidence="1">
    <location>
        <begin position="1"/>
        <end position="15"/>
    </location>
</feature>
<feature type="transmembrane region" description="Helical" evidence="2">
    <location>
        <begin position="42"/>
        <end position="59"/>
    </location>
</feature>
<feature type="transmembrane region" description="Helical" evidence="2">
    <location>
        <begin position="172"/>
        <end position="191"/>
    </location>
</feature>
<dbReference type="EMBL" id="ML995551">
    <property type="protein sequence ID" value="KAF2135792.1"/>
    <property type="molecule type" value="Genomic_DNA"/>
</dbReference>
<evidence type="ECO:0000313" key="4">
    <source>
        <dbReference type="Proteomes" id="UP000799438"/>
    </source>
</evidence>
<evidence type="ECO:0000313" key="3">
    <source>
        <dbReference type="EMBL" id="KAF2135792.1"/>
    </source>
</evidence>
<name>A0A6A6AUT5_9PEZI</name>
<proteinExistence type="predicted"/>
<sequence>MDDGPRPPPSPPPPGSLHSDNVSAPRAPAKTPVYAPYTWRRYIHVLLPLAAYAYSVYITQSTWLLAVPGGFPFAVAITAGVTGLGFVVSVPLYPARNRPASFPELEIPWSRRSKLRAFAVNALHDFHWHGGLSLGSVLNFGVAWAVVGVLGIDDAAKYKSAKALWVARLKRIALYGAAWFGTNYYIHVPYVSALCNYLFSVQLRLIFVTFCDMMLAHLLYPPLGLLGRLRTLLYLLFSAAIGFTMLYTTPLLDPWYPNVTSSNLGLDIVPANSTCPVAAQALLYQHACFAQIELTDPFALHKQAACRNWYLMGRERAEVDAELVRNADAVAAFCSDTDTMLLTVSACIALKTYGERFEPFGRAFDLSPSGVGPDGAWRRVVDRDVLWWCMLRFEEETLEAMGWAPPPEVKNRLWSTFDGWR</sequence>
<organism evidence="3 4">
    <name type="scientific">Aplosporella prunicola CBS 121167</name>
    <dbReference type="NCBI Taxonomy" id="1176127"/>
    <lineage>
        <taxon>Eukaryota</taxon>
        <taxon>Fungi</taxon>
        <taxon>Dikarya</taxon>
        <taxon>Ascomycota</taxon>
        <taxon>Pezizomycotina</taxon>
        <taxon>Dothideomycetes</taxon>
        <taxon>Dothideomycetes incertae sedis</taxon>
        <taxon>Botryosphaeriales</taxon>
        <taxon>Aplosporellaceae</taxon>
        <taxon>Aplosporella</taxon>
    </lineage>
</organism>
<reference evidence="3" key="1">
    <citation type="journal article" date="2020" name="Stud. Mycol.">
        <title>101 Dothideomycetes genomes: a test case for predicting lifestyles and emergence of pathogens.</title>
        <authorList>
            <person name="Haridas S."/>
            <person name="Albert R."/>
            <person name="Binder M."/>
            <person name="Bloem J."/>
            <person name="Labutti K."/>
            <person name="Salamov A."/>
            <person name="Andreopoulos B."/>
            <person name="Baker S."/>
            <person name="Barry K."/>
            <person name="Bills G."/>
            <person name="Bluhm B."/>
            <person name="Cannon C."/>
            <person name="Castanera R."/>
            <person name="Culley D."/>
            <person name="Daum C."/>
            <person name="Ezra D."/>
            <person name="Gonzalez J."/>
            <person name="Henrissat B."/>
            <person name="Kuo A."/>
            <person name="Liang C."/>
            <person name="Lipzen A."/>
            <person name="Lutzoni F."/>
            <person name="Magnuson J."/>
            <person name="Mondo S."/>
            <person name="Nolan M."/>
            <person name="Ohm R."/>
            <person name="Pangilinan J."/>
            <person name="Park H.-J."/>
            <person name="Ramirez L."/>
            <person name="Alfaro M."/>
            <person name="Sun H."/>
            <person name="Tritt A."/>
            <person name="Yoshinaga Y."/>
            <person name="Zwiers L.-H."/>
            <person name="Turgeon B."/>
            <person name="Goodwin S."/>
            <person name="Spatafora J."/>
            <person name="Crous P."/>
            <person name="Grigoriev I."/>
        </authorList>
    </citation>
    <scope>NUCLEOTIDE SEQUENCE</scope>
    <source>
        <strain evidence="3">CBS 121167</strain>
    </source>
</reference>
<accession>A0A6A6AUT5</accession>
<keyword evidence="2" id="KW-0472">Membrane</keyword>
<evidence type="ECO:0000256" key="1">
    <source>
        <dbReference type="SAM" id="MobiDB-lite"/>
    </source>
</evidence>
<protein>
    <submittedName>
        <fullName evidence="3">Uncharacterized protein</fullName>
    </submittedName>
</protein>
<dbReference type="AlphaFoldDB" id="A0A6A6AUT5"/>
<feature type="transmembrane region" description="Helical" evidence="2">
    <location>
        <begin position="71"/>
        <end position="93"/>
    </location>
</feature>